<reference evidence="1" key="2">
    <citation type="submission" date="2020-11" db="EMBL/GenBank/DDBJ databases">
        <authorList>
            <person name="McCartney M.A."/>
            <person name="Auch B."/>
            <person name="Kono T."/>
            <person name="Mallez S."/>
            <person name="Becker A."/>
            <person name="Gohl D.M."/>
            <person name="Silverstein K.A.T."/>
            <person name="Koren S."/>
            <person name="Bechman K.B."/>
            <person name="Herman A."/>
            <person name="Abrahante J.E."/>
            <person name="Garbe J."/>
        </authorList>
    </citation>
    <scope>NUCLEOTIDE SEQUENCE</scope>
    <source>
        <strain evidence="1">Duluth1</strain>
        <tissue evidence="1">Whole animal</tissue>
    </source>
</reference>
<evidence type="ECO:0000313" key="1">
    <source>
        <dbReference type="EMBL" id="KAH3778974.1"/>
    </source>
</evidence>
<reference evidence="1" key="1">
    <citation type="journal article" date="2019" name="bioRxiv">
        <title>The Genome of the Zebra Mussel, Dreissena polymorpha: A Resource for Invasive Species Research.</title>
        <authorList>
            <person name="McCartney M.A."/>
            <person name="Auch B."/>
            <person name="Kono T."/>
            <person name="Mallez S."/>
            <person name="Zhang Y."/>
            <person name="Obille A."/>
            <person name="Becker A."/>
            <person name="Abrahante J.E."/>
            <person name="Garbe J."/>
            <person name="Badalamenti J.P."/>
            <person name="Herman A."/>
            <person name="Mangelson H."/>
            <person name="Liachko I."/>
            <person name="Sullivan S."/>
            <person name="Sone E.D."/>
            <person name="Koren S."/>
            <person name="Silverstein K.A.T."/>
            <person name="Beckman K.B."/>
            <person name="Gohl D.M."/>
        </authorList>
    </citation>
    <scope>NUCLEOTIDE SEQUENCE</scope>
    <source>
        <strain evidence="1">Duluth1</strain>
        <tissue evidence="1">Whole animal</tissue>
    </source>
</reference>
<name>A0A9D4EE83_DREPO</name>
<proteinExistence type="predicted"/>
<dbReference type="EMBL" id="JAIWYP010000009">
    <property type="protein sequence ID" value="KAH3778974.1"/>
    <property type="molecule type" value="Genomic_DNA"/>
</dbReference>
<comment type="caution">
    <text evidence="1">The sequence shown here is derived from an EMBL/GenBank/DDBJ whole genome shotgun (WGS) entry which is preliminary data.</text>
</comment>
<accession>A0A9D4EE83</accession>
<keyword evidence="2" id="KW-1185">Reference proteome</keyword>
<dbReference type="AlphaFoldDB" id="A0A9D4EE83"/>
<dbReference type="Proteomes" id="UP000828390">
    <property type="component" value="Unassembled WGS sequence"/>
</dbReference>
<evidence type="ECO:0000313" key="2">
    <source>
        <dbReference type="Proteomes" id="UP000828390"/>
    </source>
</evidence>
<sequence>MYGECAGKFYTYYSSDILMNQSFPEMLDFLEHRYFDMSFFGVDIPDSNEIQQPERQFTCIRENVEPRNALYLQRRRLLVRHM</sequence>
<protein>
    <submittedName>
        <fullName evidence="1">Uncharacterized protein</fullName>
    </submittedName>
</protein>
<gene>
    <name evidence="1" type="ORF">DPMN_180453</name>
</gene>
<organism evidence="1 2">
    <name type="scientific">Dreissena polymorpha</name>
    <name type="common">Zebra mussel</name>
    <name type="synonym">Mytilus polymorpha</name>
    <dbReference type="NCBI Taxonomy" id="45954"/>
    <lineage>
        <taxon>Eukaryota</taxon>
        <taxon>Metazoa</taxon>
        <taxon>Spiralia</taxon>
        <taxon>Lophotrochozoa</taxon>
        <taxon>Mollusca</taxon>
        <taxon>Bivalvia</taxon>
        <taxon>Autobranchia</taxon>
        <taxon>Heteroconchia</taxon>
        <taxon>Euheterodonta</taxon>
        <taxon>Imparidentia</taxon>
        <taxon>Neoheterodontei</taxon>
        <taxon>Myida</taxon>
        <taxon>Dreissenoidea</taxon>
        <taxon>Dreissenidae</taxon>
        <taxon>Dreissena</taxon>
    </lineage>
</organism>